<name>A0ABU8VUR2_9BURK</name>
<feature type="transmembrane region" description="Helical" evidence="1">
    <location>
        <begin position="317"/>
        <end position="335"/>
    </location>
</feature>
<dbReference type="EMBL" id="JBBKZV010000002">
    <property type="protein sequence ID" value="MEJ8821487.1"/>
    <property type="molecule type" value="Genomic_DNA"/>
</dbReference>
<evidence type="ECO:0000256" key="1">
    <source>
        <dbReference type="SAM" id="Phobius"/>
    </source>
</evidence>
<organism evidence="2 3">
    <name type="scientific">Variovorax humicola</name>
    <dbReference type="NCBI Taxonomy" id="1769758"/>
    <lineage>
        <taxon>Bacteria</taxon>
        <taxon>Pseudomonadati</taxon>
        <taxon>Pseudomonadota</taxon>
        <taxon>Betaproteobacteria</taxon>
        <taxon>Burkholderiales</taxon>
        <taxon>Comamonadaceae</taxon>
        <taxon>Variovorax</taxon>
    </lineage>
</organism>
<evidence type="ECO:0000313" key="3">
    <source>
        <dbReference type="Proteomes" id="UP001363010"/>
    </source>
</evidence>
<feature type="transmembrane region" description="Helical" evidence="1">
    <location>
        <begin position="355"/>
        <end position="383"/>
    </location>
</feature>
<accession>A0ABU8VUR2</accession>
<keyword evidence="1" id="KW-0472">Membrane</keyword>
<keyword evidence="1" id="KW-0812">Transmembrane</keyword>
<proteinExistence type="predicted"/>
<dbReference type="PANTHER" id="PTHR36840">
    <property type="entry name" value="BLL5714 PROTEIN"/>
    <property type="match status" value="1"/>
</dbReference>
<dbReference type="RefSeq" id="WP_340362535.1">
    <property type="nucleotide sequence ID" value="NZ_JBBKZV010000002.1"/>
</dbReference>
<keyword evidence="3" id="KW-1185">Reference proteome</keyword>
<sequence length="398" mass="43271">MNDSNEPGRHSPALLRSRHAAARVSNEELFFDLVYVFAVTQLSHYLLDHLTLLGALQTLLLWFAVWMGWQYTAWVTNWFEPTAIPIRLVLFAIMLVALVMASALPQAFGERALVFAGCYAVIQVGRTLWVLLALGKRHALVPNFRRILAWTSVVAVLWVTGALADGNLRLALWAAGVLCEYVAPMIGFRFPGLGRSTTADWTIDGGHLAERCQQFVIVALGESVLASGVAFGQAKEWALGAVLTMLVTFLGSIAMWWMYFDTSSKDAAHVIEHSDDPGGIGAKFHYTHVVLVAGIIVSAVADELVIGHGDHHFEWKYLGALLGGPAIYLFGNALFKRVVYGFLPQSHIGGLAALALIVPFASHLSVATVGALTTAVMVAVALLEAVWRRQSRAQAAAR</sequence>
<protein>
    <submittedName>
        <fullName evidence="2">Low temperature requirement protein A</fullName>
    </submittedName>
</protein>
<comment type="caution">
    <text evidence="2">The sequence shown here is derived from an EMBL/GenBank/DDBJ whole genome shotgun (WGS) entry which is preliminary data.</text>
</comment>
<feature type="transmembrane region" description="Helical" evidence="1">
    <location>
        <begin position="170"/>
        <end position="188"/>
    </location>
</feature>
<feature type="transmembrane region" description="Helical" evidence="1">
    <location>
        <begin position="237"/>
        <end position="259"/>
    </location>
</feature>
<dbReference type="Proteomes" id="UP001363010">
    <property type="component" value="Unassembled WGS sequence"/>
</dbReference>
<feature type="transmembrane region" description="Helical" evidence="1">
    <location>
        <begin position="114"/>
        <end position="135"/>
    </location>
</feature>
<keyword evidence="1" id="KW-1133">Transmembrane helix</keyword>
<gene>
    <name evidence="2" type="ORF">WKW80_05470</name>
</gene>
<dbReference type="InterPro" id="IPR010640">
    <property type="entry name" value="Low_temperature_requirement_A"/>
</dbReference>
<reference evidence="2 3" key="1">
    <citation type="submission" date="2024-03" db="EMBL/GenBank/DDBJ databases">
        <title>Novel species of the genus Variovorax.</title>
        <authorList>
            <person name="Liu Q."/>
            <person name="Xin Y.-H."/>
        </authorList>
    </citation>
    <scope>NUCLEOTIDE SEQUENCE [LARGE SCALE GENOMIC DNA]</scope>
    <source>
        <strain evidence="2 3">KACC 18501</strain>
    </source>
</reference>
<evidence type="ECO:0000313" key="2">
    <source>
        <dbReference type="EMBL" id="MEJ8821487.1"/>
    </source>
</evidence>
<feature type="transmembrane region" description="Helical" evidence="1">
    <location>
        <begin position="147"/>
        <end position="164"/>
    </location>
</feature>
<dbReference type="Pfam" id="PF06772">
    <property type="entry name" value="LtrA"/>
    <property type="match status" value="1"/>
</dbReference>
<dbReference type="PANTHER" id="PTHR36840:SF1">
    <property type="entry name" value="BLL5714 PROTEIN"/>
    <property type="match status" value="1"/>
</dbReference>
<feature type="transmembrane region" description="Helical" evidence="1">
    <location>
        <begin position="88"/>
        <end position="108"/>
    </location>
</feature>